<dbReference type="Pfam" id="PF05419">
    <property type="entry name" value="GUN4"/>
    <property type="match status" value="1"/>
</dbReference>
<feature type="domain" description="Protein kinase" evidence="6">
    <location>
        <begin position="13"/>
        <end position="266"/>
    </location>
</feature>
<dbReference type="EMBL" id="JAQOSP010000066">
    <property type="protein sequence ID" value="MDJ1169706.1"/>
    <property type="molecule type" value="Genomic_DNA"/>
</dbReference>
<evidence type="ECO:0000256" key="2">
    <source>
        <dbReference type="ARBA" id="ARBA00022741"/>
    </source>
</evidence>
<keyword evidence="8" id="KW-1185">Reference proteome</keyword>
<protein>
    <submittedName>
        <fullName evidence="7">Serine/threonine-protein kinase</fullName>
    </submittedName>
</protein>
<proteinExistence type="predicted"/>
<dbReference type="PROSITE" id="PS00107">
    <property type="entry name" value="PROTEIN_KINASE_ATP"/>
    <property type="match status" value="1"/>
</dbReference>
<dbReference type="PANTHER" id="PTHR43289:SF34">
    <property type="entry name" value="SERINE_THREONINE-PROTEIN KINASE YBDM-RELATED"/>
    <property type="match status" value="1"/>
</dbReference>
<dbReference type="SUPFAM" id="SSF140869">
    <property type="entry name" value="GUN4-like"/>
    <property type="match status" value="1"/>
</dbReference>
<evidence type="ECO:0000259" key="6">
    <source>
        <dbReference type="PROSITE" id="PS50011"/>
    </source>
</evidence>
<feature type="binding site" evidence="5">
    <location>
        <position position="42"/>
    </location>
    <ligand>
        <name>ATP</name>
        <dbReference type="ChEBI" id="CHEBI:30616"/>
    </ligand>
</feature>
<evidence type="ECO:0000256" key="3">
    <source>
        <dbReference type="ARBA" id="ARBA00022777"/>
    </source>
</evidence>
<dbReference type="Gene3D" id="1.25.40.620">
    <property type="match status" value="1"/>
</dbReference>
<evidence type="ECO:0000256" key="4">
    <source>
        <dbReference type="ARBA" id="ARBA00022840"/>
    </source>
</evidence>
<comment type="caution">
    <text evidence="7">The sequence shown here is derived from an EMBL/GenBank/DDBJ whole genome shotgun (WGS) entry which is preliminary data.</text>
</comment>
<evidence type="ECO:0000256" key="5">
    <source>
        <dbReference type="PROSITE-ProRule" id="PRU10141"/>
    </source>
</evidence>
<reference evidence="7 8" key="1">
    <citation type="submission" date="2023-01" db="EMBL/GenBank/DDBJ databases">
        <title>Novel diversity within Roseofilum (Cyanobacteria; Desertifilaceae) from marine benthic mats with descriptions of four novel species.</title>
        <authorList>
            <person name="Wang Y."/>
            <person name="Berthold D.E."/>
            <person name="Hu J."/>
            <person name="Lefler F.W."/>
            <person name="Laughinghouse H.D. IV."/>
        </authorList>
    </citation>
    <scope>NUCLEOTIDE SEQUENCE [LARGE SCALE GENOMIC DNA]</scope>
    <source>
        <strain evidence="7 8">BLCC-M154</strain>
    </source>
</reference>
<keyword evidence="2 5" id="KW-0547">Nucleotide-binding</keyword>
<accession>A0ABT7AS32</accession>
<keyword evidence="4 5" id="KW-0067">ATP-binding</keyword>
<dbReference type="RefSeq" id="WP_283753462.1">
    <property type="nucleotide sequence ID" value="NZ_JAQOSP010000066.1"/>
</dbReference>
<dbReference type="Gene3D" id="3.30.200.20">
    <property type="entry name" value="Phosphorylase Kinase, domain 1"/>
    <property type="match status" value="1"/>
</dbReference>
<dbReference type="InterPro" id="IPR000719">
    <property type="entry name" value="Prot_kinase_dom"/>
</dbReference>
<name>A0ABT7AS32_9CYAN</name>
<keyword evidence="1" id="KW-0808">Transferase</keyword>
<dbReference type="CDD" id="cd16383">
    <property type="entry name" value="GUN4"/>
    <property type="match status" value="1"/>
</dbReference>
<dbReference type="Gene3D" id="1.10.10.1770">
    <property type="entry name" value="Gun4-like"/>
    <property type="match status" value="1"/>
</dbReference>
<dbReference type="InterPro" id="IPR017441">
    <property type="entry name" value="Protein_kinase_ATP_BS"/>
</dbReference>
<dbReference type="PROSITE" id="PS50011">
    <property type="entry name" value="PROTEIN_KINASE_DOM"/>
    <property type="match status" value="1"/>
</dbReference>
<gene>
    <name evidence="7" type="ORF">PMG71_09730</name>
</gene>
<organism evidence="7 8">
    <name type="scientific">Roseofilum acuticapitatum BLCC-M154</name>
    <dbReference type="NCBI Taxonomy" id="3022444"/>
    <lineage>
        <taxon>Bacteria</taxon>
        <taxon>Bacillati</taxon>
        <taxon>Cyanobacteriota</taxon>
        <taxon>Cyanophyceae</taxon>
        <taxon>Desertifilales</taxon>
        <taxon>Desertifilaceae</taxon>
        <taxon>Roseofilum</taxon>
        <taxon>Roseofilum acuticapitatum</taxon>
    </lineage>
</organism>
<sequence length="467" mass="53660">MDWQKGKVIDRKYEINKVLGEGGFGITYKAKHRHLPVTRVIKTPRTKFRHDANYAGFVQRFRKEAQTLAGLKPHPHIVQVHDFFTEPDEQSPCLVMEFIEGESLYTLVQRRGALPEQEAIRYIQQIGSALSHIHKTGLVHFDATPMNIMMRRDGTPVLIDFGIAGDCPPSSISFQRGNPAFAPYEQFLGKRKVTVDIYTLAAGFYYAVTGQLPTPCSDRLDKLPLIDPKNHQAISSNLNDAIVWGMALEPQNRPQSIQKWLELPCFSESLTKTLKVNVLPPTYVPRNKGWDWSWLPWVGSPSPAPQLGDDLRSERGVDYTRLQRLLQQQRWKDADEETYRRMLEAVKREKEGWFREADLKNFPRTDLRTIDQLWVKYSKGRFGFSVQKQIWLDLGGKLGAYDYGTFKKLGDRVGWRKNGSWLNYSDYTFTTNALQGHLPADRVGLGGGLWWYWDSWVTLFSSLDSST</sequence>
<dbReference type="InterPro" id="IPR011009">
    <property type="entry name" value="Kinase-like_dom_sf"/>
</dbReference>
<dbReference type="InterPro" id="IPR008629">
    <property type="entry name" value="GUN4-like"/>
</dbReference>
<dbReference type="Pfam" id="PF00069">
    <property type="entry name" value="Pkinase"/>
    <property type="match status" value="1"/>
</dbReference>
<evidence type="ECO:0000313" key="7">
    <source>
        <dbReference type="EMBL" id="MDJ1169706.1"/>
    </source>
</evidence>
<dbReference type="PANTHER" id="PTHR43289">
    <property type="entry name" value="MITOGEN-ACTIVATED PROTEIN KINASE KINASE KINASE 20-RELATED"/>
    <property type="match status" value="1"/>
</dbReference>
<dbReference type="SUPFAM" id="SSF56112">
    <property type="entry name" value="Protein kinase-like (PK-like)"/>
    <property type="match status" value="1"/>
</dbReference>
<dbReference type="GO" id="GO:0016301">
    <property type="term" value="F:kinase activity"/>
    <property type="evidence" value="ECO:0007669"/>
    <property type="project" value="UniProtKB-KW"/>
</dbReference>
<keyword evidence="3 7" id="KW-0418">Kinase</keyword>
<evidence type="ECO:0000313" key="8">
    <source>
        <dbReference type="Proteomes" id="UP001235303"/>
    </source>
</evidence>
<evidence type="ECO:0000256" key="1">
    <source>
        <dbReference type="ARBA" id="ARBA00022679"/>
    </source>
</evidence>
<dbReference type="InterPro" id="IPR037215">
    <property type="entry name" value="GUN4-like_sf"/>
</dbReference>
<dbReference type="Proteomes" id="UP001235303">
    <property type="component" value="Unassembled WGS sequence"/>
</dbReference>
<dbReference type="CDD" id="cd14014">
    <property type="entry name" value="STKc_PknB_like"/>
    <property type="match status" value="1"/>
</dbReference>
<dbReference type="Gene3D" id="1.10.510.10">
    <property type="entry name" value="Transferase(Phosphotransferase) domain 1"/>
    <property type="match status" value="1"/>
</dbReference>